<comment type="subunit">
    <text evidence="3 11">Monomer.</text>
</comment>
<keyword evidence="8 11" id="KW-0694">RNA-binding</keyword>
<dbReference type="Proteomes" id="UP001152795">
    <property type="component" value="Unassembled WGS sequence"/>
</dbReference>
<evidence type="ECO:0000256" key="6">
    <source>
        <dbReference type="ARBA" id="ARBA00022759"/>
    </source>
</evidence>
<dbReference type="EC" id="4.6.1.-" evidence="11"/>
<keyword evidence="6 11" id="KW-0255">Endonuclease</keyword>
<evidence type="ECO:0000256" key="3">
    <source>
        <dbReference type="ARBA" id="ARBA00011245"/>
    </source>
</evidence>
<dbReference type="GO" id="GO:0046872">
    <property type="term" value="F:metal ion binding"/>
    <property type="evidence" value="ECO:0007669"/>
    <property type="project" value="UniProtKB-UniRule"/>
</dbReference>
<dbReference type="InterPro" id="IPR018998">
    <property type="entry name" value="EndoU_C"/>
</dbReference>
<dbReference type="InterPro" id="IPR039787">
    <property type="entry name" value="ENDOU"/>
</dbReference>
<dbReference type="EMBL" id="CACRXK020001268">
    <property type="protein sequence ID" value="CAB3988023.1"/>
    <property type="molecule type" value="Genomic_DNA"/>
</dbReference>
<evidence type="ECO:0000256" key="10">
    <source>
        <dbReference type="ARBA" id="ARBA00023239"/>
    </source>
</evidence>
<dbReference type="GO" id="GO:0003723">
    <property type="term" value="F:RNA binding"/>
    <property type="evidence" value="ECO:0007669"/>
    <property type="project" value="UniProtKB-UniRule"/>
</dbReference>
<organism evidence="12 13">
    <name type="scientific">Paramuricea clavata</name>
    <name type="common">Red gorgonian</name>
    <name type="synonym">Violescent sea-whip</name>
    <dbReference type="NCBI Taxonomy" id="317549"/>
    <lineage>
        <taxon>Eukaryota</taxon>
        <taxon>Metazoa</taxon>
        <taxon>Cnidaria</taxon>
        <taxon>Anthozoa</taxon>
        <taxon>Octocorallia</taxon>
        <taxon>Malacalcyonacea</taxon>
        <taxon>Plexauridae</taxon>
        <taxon>Paramuricea</taxon>
    </lineage>
</organism>
<sequence>MASEFKPHPQASQIASRLWNADQNRLTPGVDYELDLQGYTKSYERTDRARNPLFSWVKPEVFERPTYKAFIALLDNYERDTGRAEVVTQEEINENRKFIDLIMETEPMKIAHEVLAKFKKSPQDVRGFKHQLYQIWFELYSRTKGNRNKDSSGFEHVFVGESRAKEVIGFHNWIQFYFQEKMGNVDYQGYIRGRGVRGKPSEDTHLVTIQFEWKDQVKPVGSSFIGTSPEFEMALYTVCLLMDSSGVTSIEMEDMDLTITTHRFIGRSSDNRDKHFIASSFPKAM</sequence>
<comment type="caution">
    <text evidence="12">The sequence shown here is derived from an EMBL/GenBank/DDBJ whole genome shotgun (WGS) entry which is preliminary data.</text>
</comment>
<dbReference type="GO" id="GO:0004521">
    <property type="term" value="F:RNA endonuclease activity"/>
    <property type="evidence" value="ECO:0007669"/>
    <property type="project" value="UniProtKB-UniRule"/>
</dbReference>
<evidence type="ECO:0000256" key="7">
    <source>
        <dbReference type="ARBA" id="ARBA00022801"/>
    </source>
</evidence>
<dbReference type="GO" id="GO:0016787">
    <property type="term" value="F:hydrolase activity"/>
    <property type="evidence" value="ECO:0007669"/>
    <property type="project" value="UniProtKB-KW"/>
</dbReference>
<dbReference type="PROSITE" id="PS51959">
    <property type="entry name" value="ENDOU"/>
    <property type="match status" value="1"/>
</dbReference>
<dbReference type="Pfam" id="PF09412">
    <property type="entry name" value="XendoU"/>
    <property type="match status" value="1"/>
</dbReference>
<keyword evidence="5 11" id="KW-0479">Metal-binding</keyword>
<keyword evidence="9 11" id="KW-0464">Manganese</keyword>
<dbReference type="GO" id="GO:0016829">
    <property type="term" value="F:lyase activity"/>
    <property type="evidence" value="ECO:0007669"/>
    <property type="project" value="UniProtKB-KW"/>
</dbReference>
<evidence type="ECO:0000256" key="4">
    <source>
        <dbReference type="ARBA" id="ARBA00022722"/>
    </source>
</evidence>
<evidence type="ECO:0000256" key="9">
    <source>
        <dbReference type="ARBA" id="ARBA00023211"/>
    </source>
</evidence>
<keyword evidence="10" id="KW-0456">Lyase</keyword>
<name>A0A7D9HQD3_PARCT</name>
<reference evidence="12" key="1">
    <citation type="submission" date="2020-04" db="EMBL/GenBank/DDBJ databases">
        <authorList>
            <person name="Alioto T."/>
            <person name="Alioto T."/>
            <person name="Gomez Garrido J."/>
        </authorList>
    </citation>
    <scope>NUCLEOTIDE SEQUENCE</scope>
    <source>
        <strain evidence="12">A484AB</strain>
    </source>
</reference>
<accession>A0A7D9HQD3</accession>
<evidence type="ECO:0000313" key="12">
    <source>
        <dbReference type="EMBL" id="CAB3988023.1"/>
    </source>
</evidence>
<keyword evidence="7 11" id="KW-0378">Hydrolase</keyword>
<gene>
    <name evidence="12" type="ORF">PACLA_8A044989</name>
</gene>
<dbReference type="OrthoDB" id="430326at2759"/>
<dbReference type="PANTHER" id="PTHR12439">
    <property type="entry name" value="PLACENTAL PROTEIN 11-RELATED"/>
    <property type="match status" value="1"/>
</dbReference>
<proteinExistence type="inferred from homology"/>
<evidence type="ECO:0000256" key="11">
    <source>
        <dbReference type="RuleBase" id="RU367085"/>
    </source>
</evidence>
<evidence type="ECO:0000256" key="2">
    <source>
        <dbReference type="ARBA" id="ARBA00010168"/>
    </source>
</evidence>
<evidence type="ECO:0000256" key="8">
    <source>
        <dbReference type="ARBA" id="ARBA00022884"/>
    </source>
</evidence>
<evidence type="ECO:0000313" key="13">
    <source>
        <dbReference type="Proteomes" id="UP001152795"/>
    </source>
</evidence>
<keyword evidence="13" id="KW-1185">Reference proteome</keyword>
<comment type="cofactor">
    <cofactor evidence="1 11">
        <name>Mn(2+)</name>
        <dbReference type="ChEBI" id="CHEBI:29035"/>
    </cofactor>
</comment>
<protein>
    <recommendedName>
        <fullName evidence="11">Uridylate-specific endoribonuclease</fullName>
        <ecNumber evidence="11">4.6.1.-</ecNumber>
    </recommendedName>
</protein>
<dbReference type="PANTHER" id="PTHR12439:SF11">
    <property type="entry name" value="URIDYLATE-SPECIFIC ENDORIBONUCLEASE"/>
    <property type="match status" value="1"/>
</dbReference>
<keyword evidence="4 11" id="KW-0540">Nuclease</keyword>
<comment type="catalytic activity">
    <reaction evidence="11">
        <text>ribonucleotidyl-uridine-RNA = a 5'-end dephospho-uridine-RNA + a 3'-end 2',3'-cyclophospho-ribonucleotide-RNA</text>
        <dbReference type="Rhea" id="RHEA:67792"/>
        <dbReference type="Rhea" id="RHEA-COMP:10464"/>
        <dbReference type="Rhea" id="RHEA-COMP:17354"/>
        <dbReference type="Rhea" id="RHEA-COMP:17356"/>
        <dbReference type="ChEBI" id="CHEBI:83064"/>
        <dbReference type="ChEBI" id="CHEBI:173117"/>
        <dbReference type="ChEBI" id="CHEBI:173224"/>
    </reaction>
</comment>
<evidence type="ECO:0000256" key="5">
    <source>
        <dbReference type="ARBA" id="ARBA00022723"/>
    </source>
</evidence>
<evidence type="ECO:0000256" key="1">
    <source>
        <dbReference type="ARBA" id="ARBA00001936"/>
    </source>
</evidence>
<dbReference type="SUPFAM" id="SSF142877">
    <property type="entry name" value="EndoU-like"/>
    <property type="match status" value="1"/>
</dbReference>
<dbReference type="AlphaFoldDB" id="A0A7D9HQD3"/>
<dbReference type="CDD" id="cd21159">
    <property type="entry name" value="XendoU"/>
    <property type="match status" value="1"/>
</dbReference>
<dbReference type="InterPro" id="IPR037227">
    <property type="entry name" value="EndoU-like"/>
</dbReference>
<comment type="similarity">
    <text evidence="2 11">Belongs to the ENDOU family.</text>
</comment>